<comment type="subcellular location">
    <subcellularLocation>
        <location evidence="1">Cell membrane</location>
        <topology evidence="1">Multi-pass membrane protein</topology>
    </subcellularLocation>
</comment>
<dbReference type="Pfam" id="PF13231">
    <property type="entry name" value="PMT_2"/>
    <property type="match status" value="1"/>
</dbReference>
<evidence type="ECO:0000256" key="6">
    <source>
        <dbReference type="ARBA" id="ARBA00022989"/>
    </source>
</evidence>
<dbReference type="RefSeq" id="WP_089680878.1">
    <property type="nucleotide sequence ID" value="NZ_FNFO01000003.1"/>
</dbReference>
<keyword evidence="7 8" id="KW-0472">Membrane</keyword>
<evidence type="ECO:0000256" key="4">
    <source>
        <dbReference type="ARBA" id="ARBA00022679"/>
    </source>
</evidence>
<name>A0A1G9D8Y7_9BACT</name>
<dbReference type="PANTHER" id="PTHR33908">
    <property type="entry name" value="MANNOSYLTRANSFERASE YKCB-RELATED"/>
    <property type="match status" value="1"/>
</dbReference>
<reference evidence="10 11" key="1">
    <citation type="submission" date="2016-10" db="EMBL/GenBank/DDBJ databases">
        <authorList>
            <person name="de Groot N.N."/>
        </authorList>
    </citation>
    <scope>NUCLEOTIDE SEQUENCE [LARGE SCALE GENOMIC DNA]</scope>
    <source>
        <strain evidence="10 11">DSM 25186</strain>
    </source>
</reference>
<feature type="transmembrane region" description="Helical" evidence="8">
    <location>
        <begin position="302"/>
        <end position="319"/>
    </location>
</feature>
<dbReference type="InterPro" id="IPR038731">
    <property type="entry name" value="RgtA/B/C-like"/>
</dbReference>
<evidence type="ECO:0000256" key="2">
    <source>
        <dbReference type="ARBA" id="ARBA00022475"/>
    </source>
</evidence>
<keyword evidence="2" id="KW-1003">Cell membrane</keyword>
<keyword evidence="4 10" id="KW-0808">Transferase</keyword>
<dbReference type="Proteomes" id="UP000198510">
    <property type="component" value="Unassembled WGS sequence"/>
</dbReference>
<keyword evidence="6 8" id="KW-1133">Transmembrane helix</keyword>
<dbReference type="OrthoDB" id="8353433at2"/>
<evidence type="ECO:0000313" key="11">
    <source>
        <dbReference type="Proteomes" id="UP000198510"/>
    </source>
</evidence>
<dbReference type="GO" id="GO:0010041">
    <property type="term" value="P:response to iron(III) ion"/>
    <property type="evidence" value="ECO:0007669"/>
    <property type="project" value="TreeGrafter"/>
</dbReference>
<dbReference type="STRING" id="1075417.SAMN05421823_10337"/>
<keyword evidence="11" id="KW-1185">Reference proteome</keyword>
<feature type="transmembrane region" description="Helical" evidence="8">
    <location>
        <begin position="264"/>
        <end position="290"/>
    </location>
</feature>
<evidence type="ECO:0000256" key="1">
    <source>
        <dbReference type="ARBA" id="ARBA00004651"/>
    </source>
</evidence>
<dbReference type="GO" id="GO:0009103">
    <property type="term" value="P:lipopolysaccharide biosynthetic process"/>
    <property type="evidence" value="ECO:0007669"/>
    <property type="project" value="UniProtKB-ARBA"/>
</dbReference>
<feature type="transmembrane region" description="Helical" evidence="8">
    <location>
        <begin position="414"/>
        <end position="433"/>
    </location>
</feature>
<evidence type="ECO:0000256" key="7">
    <source>
        <dbReference type="ARBA" id="ARBA00023136"/>
    </source>
</evidence>
<proteinExistence type="predicted"/>
<dbReference type="GO" id="GO:0005886">
    <property type="term" value="C:plasma membrane"/>
    <property type="evidence" value="ECO:0007669"/>
    <property type="project" value="UniProtKB-SubCell"/>
</dbReference>
<feature type="transmembrane region" description="Helical" evidence="8">
    <location>
        <begin position="325"/>
        <end position="345"/>
    </location>
</feature>
<feature type="transmembrane region" description="Helical" evidence="8">
    <location>
        <begin position="12"/>
        <end position="31"/>
    </location>
</feature>
<organism evidence="10 11">
    <name type="scientific">Catalinimonas alkaloidigena</name>
    <dbReference type="NCBI Taxonomy" id="1075417"/>
    <lineage>
        <taxon>Bacteria</taxon>
        <taxon>Pseudomonadati</taxon>
        <taxon>Bacteroidota</taxon>
        <taxon>Cytophagia</taxon>
        <taxon>Cytophagales</taxon>
        <taxon>Catalimonadaceae</taxon>
        <taxon>Catalinimonas</taxon>
    </lineage>
</organism>
<dbReference type="PANTHER" id="PTHR33908:SF3">
    <property type="entry name" value="UNDECAPRENYL PHOSPHATE-ALPHA-4-AMINO-4-DEOXY-L-ARABINOSE ARABINOSYL TRANSFERASE"/>
    <property type="match status" value="1"/>
</dbReference>
<evidence type="ECO:0000259" key="9">
    <source>
        <dbReference type="Pfam" id="PF13231"/>
    </source>
</evidence>
<feature type="transmembrane region" description="Helical" evidence="8">
    <location>
        <begin position="141"/>
        <end position="160"/>
    </location>
</feature>
<evidence type="ECO:0000313" key="10">
    <source>
        <dbReference type="EMBL" id="SDK60205.1"/>
    </source>
</evidence>
<evidence type="ECO:0000256" key="8">
    <source>
        <dbReference type="SAM" id="Phobius"/>
    </source>
</evidence>
<keyword evidence="5 8" id="KW-0812">Transmembrane</keyword>
<accession>A0A1G9D8Y7</accession>
<evidence type="ECO:0000256" key="5">
    <source>
        <dbReference type="ARBA" id="ARBA00022692"/>
    </source>
</evidence>
<dbReference type="InterPro" id="IPR050297">
    <property type="entry name" value="LipidA_mod_glycosyltrf_83"/>
</dbReference>
<feature type="transmembrane region" description="Helical" evidence="8">
    <location>
        <begin position="385"/>
        <end position="407"/>
    </location>
</feature>
<feature type="transmembrane region" description="Helical" evidence="8">
    <location>
        <begin position="166"/>
        <end position="183"/>
    </location>
</feature>
<gene>
    <name evidence="10" type="ORF">SAMN05421823_10337</name>
</gene>
<feature type="domain" description="Glycosyltransferase RgtA/B/C/D-like" evidence="9">
    <location>
        <begin position="67"/>
        <end position="225"/>
    </location>
</feature>
<dbReference type="GO" id="GO:0016763">
    <property type="term" value="F:pentosyltransferase activity"/>
    <property type="evidence" value="ECO:0007669"/>
    <property type="project" value="TreeGrafter"/>
</dbReference>
<dbReference type="EMBL" id="FNFO01000003">
    <property type="protein sequence ID" value="SDK60205.1"/>
    <property type="molecule type" value="Genomic_DNA"/>
</dbReference>
<sequence>MMGFRDTEERNIVLLSVVLLFPALLIHLGYLPLNFPTDEPRRALVALEMILSGDYLTPTLNGELYFNKPPLYNWIIAASFLLHGDFSMWALRLPVVISLILFGFTTFWFVRRYINATVAFLSAAATVTCARFLFYDSFLGLIDTTFAWLVYVNFMLVYHFRQKNQWYALFVVTYLITAVTYLMKGLPSLVFQGTTLLAYLSYRREFKRLFSLPHIVGGLLFLAIVGTYYVAYFTRNAIPLEEVFSTIWTESSKRTGLKFGVWPVILHLFTFPFEVFYHFAPWLLLLLPLFRRDFWRQLKAHPFVFYNALVFAANIIVYWTSPQVYMRYLFMFMPPLFTVTAYFYYEHTPLTNWRRKTVEWVLLAAGVLLCLGCAALPFLEVTRHVPYPFLKAGACFVAMCVLMYLYYTRTTHRLAWFVPFLLVVRIAFNWFVLPPRQYGVQEYVRHDLALAEMTQGRRVWLYGVPDMSDPDSFYMASRRGEVLSYAQEVKPGELYLVPRTRLDEHPYRELYRMPIYSRDTLVLVTLDPPLYEDSASAR</sequence>
<evidence type="ECO:0000256" key="3">
    <source>
        <dbReference type="ARBA" id="ARBA00022676"/>
    </source>
</evidence>
<feature type="transmembrane region" description="Helical" evidence="8">
    <location>
        <begin position="89"/>
        <end position="110"/>
    </location>
</feature>
<feature type="transmembrane region" description="Helical" evidence="8">
    <location>
        <begin position="357"/>
        <end position="379"/>
    </location>
</feature>
<protein>
    <submittedName>
        <fullName evidence="10">4-amino-4-deoxy-L-arabinose transferase</fullName>
    </submittedName>
</protein>
<keyword evidence="3" id="KW-0328">Glycosyltransferase</keyword>
<dbReference type="AlphaFoldDB" id="A0A1G9D8Y7"/>
<feature type="transmembrane region" description="Helical" evidence="8">
    <location>
        <begin position="209"/>
        <end position="231"/>
    </location>
</feature>